<keyword evidence="3" id="KW-0812">Transmembrane</keyword>
<dbReference type="GO" id="GO:0031966">
    <property type="term" value="C:mitochondrial membrane"/>
    <property type="evidence" value="ECO:0007669"/>
    <property type="project" value="TreeGrafter"/>
</dbReference>
<comment type="similarity">
    <text evidence="2">Belongs to the IFI6/IFI27 family.</text>
</comment>
<keyword evidence="5" id="KW-0472">Membrane</keyword>
<evidence type="ECO:0000256" key="4">
    <source>
        <dbReference type="ARBA" id="ARBA00022989"/>
    </source>
</evidence>
<dbReference type="Pfam" id="PF06140">
    <property type="entry name" value="Ifi-6-16"/>
    <property type="match status" value="1"/>
</dbReference>
<evidence type="ECO:0000256" key="3">
    <source>
        <dbReference type="ARBA" id="ARBA00022692"/>
    </source>
</evidence>
<dbReference type="Gene3D" id="6.10.110.10">
    <property type="match status" value="1"/>
</dbReference>
<accession>A0AAW1AYG4</accession>
<dbReference type="PANTHER" id="PTHR16932">
    <property type="entry name" value="INTERFERON ALPHA-INDUCIBLE PROTEIN 27"/>
    <property type="match status" value="1"/>
</dbReference>
<evidence type="ECO:0000256" key="2">
    <source>
        <dbReference type="ARBA" id="ARBA00007262"/>
    </source>
</evidence>
<dbReference type="AlphaFoldDB" id="A0AAW1AYG4"/>
<gene>
    <name evidence="7" type="ORF">NXF25_015330</name>
</gene>
<dbReference type="GO" id="GO:0001836">
    <property type="term" value="P:release of cytochrome c from mitochondria"/>
    <property type="evidence" value="ECO:0007669"/>
    <property type="project" value="TreeGrafter"/>
</dbReference>
<reference evidence="7 8" key="1">
    <citation type="journal article" date="2024" name="Proc. Natl. Acad. Sci. U.S.A.">
        <title>The genetic regulatory architecture and epigenomic basis for age-related changes in rattlesnake venom.</title>
        <authorList>
            <person name="Hogan M.P."/>
            <person name="Holding M.L."/>
            <person name="Nystrom G.S."/>
            <person name="Colston T.J."/>
            <person name="Bartlett D.A."/>
            <person name="Mason A.J."/>
            <person name="Ellsworth S.A."/>
            <person name="Rautsaw R.M."/>
            <person name="Lawrence K.C."/>
            <person name="Strickland J.L."/>
            <person name="He B."/>
            <person name="Fraser P."/>
            <person name="Margres M.J."/>
            <person name="Gilbert D.M."/>
            <person name="Gibbs H.L."/>
            <person name="Parkinson C.L."/>
            <person name="Rokyta D.R."/>
        </authorList>
    </citation>
    <scope>NUCLEOTIDE SEQUENCE [LARGE SCALE GENOMIC DNA]</scope>
    <source>
        <strain evidence="7">DRR0105</strain>
    </source>
</reference>
<proteinExistence type="inferred from homology"/>
<evidence type="ECO:0000313" key="8">
    <source>
        <dbReference type="Proteomes" id="UP001474421"/>
    </source>
</evidence>
<organism evidence="7 8">
    <name type="scientific">Crotalus adamanteus</name>
    <name type="common">Eastern diamondback rattlesnake</name>
    <dbReference type="NCBI Taxonomy" id="8729"/>
    <lineage>
        <taxon>Eukaryota</taxon>
        <taxon>Metazoa</taxon>
        <taxon>Chordata</taxon>
        <taxon>Craniata</taxon>
        <taxon>Vertebrata</taxon>
        <taxon>Euteleostomi</taxon>
        <taxon>Lepidosauria</taxon>
        <taxon>Squamata</taxon>
        <taxon>Bifurcata</taxon>
        <taxon>Unidentata</taxon>
        <taxon>Episquamata</taxon>
        <taxon>Toxicofera</taxon>
        <taxon>Serpentes</taxon>
        <taxon>Colubroidea</taxon>
        <taxon>Viperidae</taxon>
        <taxon>Crotalinae</taxon>
        <taxon>Crotalus</taxon>
    </lineage>
</organism>
<comment type="subcellular location">
    <subcellularLocation>
        <location evidence="1">Membrane</location>
        <topology evidence="1">Multi-pass membrane protein</topology>
    </subcellularLocation>
</comment>
<evidence type="ECO:0000256" key="5">
    <source>
        <dbReference type="ARBA" id="ARBA00023136"/>
    </source>
</evidence>
<evidence type="ECO:0000256" key="1">
    <source>
        <dbReference type="ARBA" id="ARBA00004141"/>
    </source>
</evidence>
<keyword evidence="4" id="KW-1133">Transmembrane helix</keyword>
<dbReference type="PANTHER" id="PTHR16932:SF18">
    <property type="entry name" value="INTERFERON, ALPHA-INDUCIBLE PROTEIN 27-LIKE 2"/>
    <property type="match status" value="1"/>
</dbReference>
<sequence length="228" mass="23066">MDSLSFPSGLKRKPKLTPCPLHKSGKGALRLQTPQSLSVVAPLLQELQAGCLHRLERKTNSYQWKAAPPSWESRLHSHHNMLSKMAALRPGFLHSQVCKNPTLLRTILFGNCVTRPCSALDLETFSKRGTVDKAVRDSILGAAVGLGVAVVGIPAAVGALGFTAAGIAAGSIGAKMMSAAAIANGGGVAAGGVVATLQSIGAAGVPAAVSAATTATGAALGALKDLCG</sequence>
<feature type="region of interest" description="Disordered" evidence="6">
    <location>
        <begin position="1"/>
        <end position="25"/>
    </location>
</feature>
<dbReference type="InterPro" id="IPR009311">
    <property type="entry name" value="IFI6/IFI27-like"/>
</dbReference>
<keyword evidence="8" id="KW-1185">Reference proteome</keyword>
<dbReference type="InterPro" id="IPR038213">
    <property type="entry name" value="IFI6/IFI27-like_sf"/>
</dbReference>
<evidence type="ECO:0000313" key="7">
    <source>
        <dbReference type="EMBL" id="KAK9394802.1"/>
    </source>
</evidence>
<evidence type="ECO:0000256" key="6">
    <source>
        <dbReference type="SAM" id="MobiDB-lite"/>
    </source>
</evidence>
<dbReference type="GO" id="GO:0097193">
    <property type="term" value="P:intrinsic apoptotic signaling pathway"/>
    <property type="evidence" value="ECO:0007669"/>
    <property type="project" value="TreeGrafter"/>
</dbReference>
<comment type="caution">
    <text evidence="7">The sequence shown here is derived from an EMBL/GenBank/DDBJ whole genome shotgun (WGS) entry which is preliminary data.</text>
</comment>
<dbReference type="Proteomes" id="UP001474421">
    <property type="component" value="Unassembled WGS sequence"/>
</dbReference>
<name>A0AAW1AYG4_CROAD</name>
<protein>
    <submittedName>
        <fullName evidence="7">Interferon alpha-inducible protein 27-like 2A</fullName>
    </submittedName>
</protein>
<dbReference type="EMBL" id="JAOTOJ010000011">
    <property type="protein sequence ID" value="KAK9394802.1"/>
    <property type="molecule type" value="Genomic_DNA"/>
</dbReference>